<name>A0A2A9CWP2_9ACTN</name>
<evidence type="ECO:0000256" key="4">
    <source>
        <dbReference type="ARBA" id="ARBA00022679"/>
    </source>
</evidence>
<reference evidence="7 8" key="1">
    <citation type="submission" date="2017-10" db="EMBL/GenBank/DDBJ databases">
        <title>Sequencing the genomes of 1000 actinobacteria strains.</title>
        <authorList>
            <person name="Klenk H.-P."/>
        </authorList>
    </citation>
    <scope>NUCLEOTIDE SEQUENCE [LARGE SCALE GENOMIC DNA]</scope>
    <source>
        <strain evidence="7 8">DSM 15597</strain>
    </source>
</reference>
<keyword evidence="8" id="KW-1185">Reference proteome</keyword>
<sequence>MDEPGTAVEAKKRILFLFSDTGGGHRSATEAMIEALELEFPGRFEPKMVDFFREYYPRPLSYAPEMYPPISRLPQAWGFSFKASDGRARSDAVNQIAYPYVRRAAQRLIRDNPADLIVSVHPLVNTTLARAMKDSPRPYITVVTDLVSTHAFWFDRRSDLVVVGTEQAKAKAIGYGIPEGNLRVIGLPVAERFNQPLVDRAGWRDERGWGNDRPVILLVGGGDGMGPLKRVAKAINDAELNASLVVVCGRNAELKADLEAIDWKIPAHMYGFTTEMPQFMAAADMLVTKAGPGTISEAFISKLPLVLYSRLPGQEDGNVTYVEQLQAGVWAPHPAEVVEALRTWVDDPAAREAASAASARAARPQAAREIARLIADQVGID</sequence>
<keyword evidence="4 7" id="KW-0808">Transferase</keyword>
<organism evidence="7 8">
    <name type="scientific">Propionicimonas paludicola</name>
    <dbReference type="NCBI Taxonomy" id="185243"/>
    <lineage>
        <taxon>Bacteria</taxon>
        <taxon>Bacillati</taxon>
        <taxon>Actinomycetota</taxon>
        <taxon>Actinomycetes</taxon>
        <taxon>Propionibacteriales</taxon>
        <taxon>Nocardioidaceae</taxon>
        <taxon>Propionicimonas</taxon>
    </lineage>
</organism>
<dbReference type="InterPro" id="IPR009695">
    <property type="entry name" value="Diacylglyc_glucosyltr_N"/>
</dbReference>
<dbReference type="Proteomes" id="UP000226079">
    <property type="component" value="Unassembled WGS sequence"/>
</dbReference>
<feature type="domain" description="Glycosyl transferase family 28 C-terminal" evidence="5">
    <location>
        <begin position="215"/>
        <end position="367"/>
    </location>
</feature>
<evidence type="ECO:0000313" key="7">
    <source>
        <dbReference type="EMBL" id="PFG18050.1"/>
    </source>
</evidence>
<protein>
    <submittedName>
        <fullName evidence="7">1,2-diacylglycerol 3-beta-galactosyltransferase</fullName>
    </submittedName>
</protein>
<keyword evidence="3 7" id="KW-0328">Glycosyltransferase</keyword>
<comment type="caution">
    <text evidence="7">The sequence shown here is derived from an EMBL/GenBank/DDBJ whole genome shotgun (WGS) entry which is preliminary data.</text>
</comment>
<evidence type="ECO:0000313" key="8">
    <source>
        <dbReference type="Proteomes" id="UP000226079"/>
    </source>
</evidence>
<evidence type="ECO:0000259" key="6">
    <source>
        <dbReference type="Pfam" id="PF06925"/>
    </source>
</evidence>
<feature type="domain" description="Diacylglycerol glucosyltransferase N-terminal" evidence="6">
    <location>
        <begin position="25"/>
        <end position="189"/>
    </location>
</feature>
<dbReference type="InterPro" id="IPR050519">
    <property type="entry name" value="Glycosyltransf_28_UgtP"/>
</dbReference>
<dbReference type="EMBL" id="PDJC01000001">
    <property type="protein sequence ID" value="PFG18050.1"/>
    <property type="molecule type" value="Genomic_DNA"/>
</dbReference>
<accession>A0A2A9CWP2</accession>
<evidence type="ECO:0000256" key="2">
    <source>
        <dbReference type="ARBA" id="ARBA00006962"/>
    </source>
</evidence>
<evidence type="ECO:0000259" key="5">
    <source>
        <dbReference type="Pfam" id="PF04101"/>
    </source>
</evidence>
<dbReference type="PANTHER" id="PTHR43025:SF3">
    <property type="entry name" value="MONOGALACTOSYLDIACYLGLYCEROL SYNTHASE 1, CHLOROPLASTIC"/>
    <property type="match status" value="1"/>
</dbReference>
<comment type="similarity">
    <text evidence="2">Belongs to the glycosyltransferase 28 family.</text>
</comment>
<gene>
    <name evidence="7" type="ORF">ATK74_2630</name>
</gene>
<evidence type="ECO:0000256" key="3">
    <source>
        <dbReference type="ARBA" id="ARBA00022676"/>
    </source>
</evidence>
<dbReference type="Gene3D" id="3.40.50.2000">
    <property type="entry name" value="Glycogen Phosphorylase B"/>
    <property type="match status" value="1"/>
</dbReference>
<evidence type="ECO:0000256" key="1">
    <source>
        <dbReference type="ARBA" id="ARBA00004370"/>
    </source>
</evidence>
<dbReference type="GO" id="GO:0009247">
    <property type="term" value="P:glycolipid biosynthetic process"/>
    <property type="evidence" value="ECO:0007669"/>
    <property type="project" value="InterPro"/>
</dbReference>
<dbReference type="GO" id="GO:0016758">
    <property type="term" value="F:hexosyltransferase activity"/>
    <property type="evidence" value="ECO:0007669"/>
    <property type="project" value="InterPro"/>
</dbReference>
<comment type="subcellular location">
    <subcellularLocation>
        <location evidence="1">Membrane</location>
    </subcellularLocation>
</comment>
<proteinExistence type="inferred from homology"/>
<dbReference type="OrthoDB" id="9810950at2"/>
<dbReference type="AlphaFoldDB" id="A0A2A9CWP2"/>
<dbReference type="Pfam" id="PF04101">
    <property type="entry name" value="Glyco_tran_28_C"/>
    <property type="match status" value="1"/>
</dbReference>
<dbReference type="GO" id="GO:0016020">
    <property type="term" value="C:membrane"/>
    <property type="evidence" value="ECO:0007669"/>
    <property type="project" value="UniProtKB-SubCell"/>
</dbReference>
<dbReference type="Pfam" id="PF06925">
    <property type="entry name" value="MGDG_synth"/>
    <property type="match status" value="1"/>
</dbReference>
<dbReference type="RefSeq" id="WP_098461434.1">
    <property type="nucleotide sequence ID" value="NZ_PDJC01000001.1"/>
</dbReference>
<dbReference type="PANTHER" id="PTHR43025">
    <property type="entry name" value="MONOGALACTOSYLDIACYLGLYCEROL SYNTHASE"/>
    <property type="match status" value="1"/>
</dbReference>
<dbReference type="SUPFAM" id="SSF53756">
    <property type="entry name" value="UDP-Glycosyltransferase/glycogen phosphorylase"/>
    <property type="match status" value="1"/>
</dbReference>
<dbReference type="InterPro" id="IPR007235">
    <property type="entry name" value="Glyco_trans_28_C"/>
</dbReference>